<evidence type="ECO:0000313" key="3">
    <source>
        <dbReference type="Proteomes" id="UP000077829"/>
    </source>
</evidence>
<accession>A0A172Z9Y9</accession>
<gene>
    <name evidence="2" type="ORF">A7J50_6039</name>
</gene>
<keyword evidence="1" id="KW-0812">Transmembrane</keyword>
<dbReference type="EMBL" id="CP015602">
    <property type="protein sequence ID" value="ANF89327.1"/>
    <property type="molecule type" value="Genomic_DNA"/>
</dbReference>
<evidence type="ECO:0000313" key="2">
    <source>
        <dbReference type="EMBL" id="ANF89327.1"/>
    </source>
</evidence>
<feature type="transmembrane region" description="Helical" evidence="1">
    <location>
        <begin position="86"/>
        <end position="105"/>
    </location>
</feature>
<keyword evidence="1" id="KW-0472">Membrane</keyword>
<sequence>MTNVVKFPEREDAPKNNVILFPASKKQGSMSSPSTGRKPTQKATSAKARCKLVAKTIFNVMRLTLAVVLQVLMVGVLNILYGYRKLITFVAVLGMAATYYSQGVTYVADGKGNPATIYTLLVCIAVIVLVQSARTLANLIILRKIAFLLVGR</sequence>
<reference evidence="2 3" key="1">
    <citation type="submission" date="2016-05" db="EMBL/GenBank/DDBJ databases">
        <title>Complete genome sequence of Pseudomonas antarctica PAMC 27494.</title>
        <authorList>
            <person name="Lee J."/>
        </authorList>
    </citation>
    <scope>NUCLEOTIDE SEQUENCE [LARGE SCALE GENOMIC DNA]</scope>
    <source>
        <strain evidence="2 3">PAMC 27494</strain>
        <plasmid evidence="3">Plasmid pp27494_2</plasmid>
    </source>
</reference>
<dbReference type="KEGG" id="panr:A7J50_6039"/>
<keyword evidence="1" id="KW-1133">Transmembrane helix</keyword>
<dbReference type="AlphaFoldDB" id="A0A172Z9Y9"/>
<feature type="transmembrane region" description="Helical" evidence="1">
    <location>
        <begin position="63"/>
        <end position="81"/>
    </location>
</feature>
<proteinExistence type="predicted"/>
<protein>
    <submittedName>
        <fullName evidence="2">Uncharacterized protein</fullName>
    </submittedName>
</protein>
<name>A0A172Z9Y9_9PSED</name>
<feature type="transmembrane region" description="Helical" evidence="1">
    <location>
        <begin position="117"/>
        <end position="142"/>
    </location>
</feature>
<evidence type="ECO:0000256" key="1">
    <source>
        <dbReference type="SAM" id="Phobius"/>
    </source>
</evidence>
<keyword evidence="2" id="KW-0614">Plasmid</keyword>
<dbReference type="PATRIC" id="fig|219572.3.peg.6199"/>
<dbReference type="Proteomes" id="UP000077829">
    <property type="component" value="Plasmid pP27494_2"/>
</dbReference>
<geneLocation type="plasmid" evidence="3">
    <name>pp27494_2</name>
</geneLocation>
<dbReference type="RefSeq" id="WP_064455140.1">
    <property type="nucleotide sequence ID" value="NZ_CP015602.1"/>
</dbReference>
<organism evidence="2 3">
    <name type="scientific">Pseudomonas antarctica</name>
    <dbReference type="NCBI Taxonomy" id="219572"/>
    <lineage>
        <taxon>Bacteria</taxon>
        <taxon>Pseudomonadati</taxon>
        <taxon>Pseudomonadota</taxon>
        <taxon>Gammaproteobacteria</taxon>
        <taxon>Pseudomonadales</taxon>
        <taxon>Pseudomonadaceae</taxon>
        <taxon>Pseudomonas</taxon>
    </lineage>
</organism>